<dbReference type="STRING" id="1179773.BN6_08480"/>
<dbReference type="PROSITE" id="PS50928">
    <property type="entry name" value="ABC_TM1"/>
    <property type="match status" value="1"/>
</dbReference>
<dbReference type="GO" id="GO:0005886">
    <property type="term" value="C:plasma membrane"/>
    <property type="evidence" value="ECO:0007669"/>
    <property type="project" value="UniProtKB-SubCell"/>
</dbReference>
<evidence type="ECO:0000256" key="7">
    <source>
        <dbReference type="ARBA" id="ARBA00022927"/>
    </source>
</evidence>
<feature type="domain" description="ABC transmembrane type-1" evidence="14">
    <location>
        <begin position="107"/>
        <end position="302"/>
    </location>
</feature>
<evidence type="ECO:0000256" key="12">
    <source>
        <dbReference type="RuleBase" id="RU363032"/>
    </source>
</evidence>
<dbReference type="GO" id="GO:0015031">
    <property type="term" value="P:protein transport"/>
    <property type="evidence" value="ECO:0007669"/>
    <property type="project" value="UniProtKB-KW"/>
</dbReference>
<dbReference type="GO" id="GO:0055085">
    <property type="term" value="P:transmembrane transport"/>
    <property type="evidence" value="ECO:0007669"/>
    <property type="project" value="InterPro"/>
</dbReference>
<dbReference type="PANTHER" id="PTHR43386:SF2">
    <property type="entry name" value="OLIGOPEPTIDE TRANSPORT SYSTEM PERMEASE PROTEIN OPPC"/>
    <property type="match status" value="1"/>
</dbReference>
<evidence type="ECO:0000313" key="16">
    <source>
        <dbReference type="Proteomes" id="UP000006281"/>
    </source>
</evidence>
<dbReference type="RefSeq" id="WP_015098291.1">
    <property type="nucleotide sequence ID" value="NC_019673.1"/>
</dbReference>
<dbReference type="InterPro" id="IPR000515">
    <property type="entry name" value="MetI-like"/>
</dbReference>
<feature type="transmembrane region" description="Helical" evidence="12">
    <location>
        <begin position="142"/>
        <end position="163"/>
    </location>
</feature>
<dbReference type="GO" id="GO:0015833">
    <property type="term" value="P:peptide transport"/>
    <property type="evidence" value="ECO:0007669"/>
    <property type="project" value="UniProtKB-KW"/>
</dbReference>
<evidence type="ECO:0000256" key="10">
    <source>
        <dbReference type="ARBA" id="ARBA00024202"/>
    </source>
</evidence>
<dbReference type="Gene3D" id="1.10.3720.10">
    <property type="entry name" value="MetI-like"/>
    <property type="match status" value="1"/>
</dbReference>
<dbReference type="InterPro" id="IPR025966">
    <property type="entry name" value="OppC_N"/>
</dbReference>
<feature type="transmembrane region" description="Helical" evidence="12">
    <location>
        <begin position="105"/>
        <end position="130"/>
    </location>
</feature>
<dbReference type="CDD" id="cd06261">
    <property type="entry name" value="TM_PBP2"/>
    <property type="match status" value="1"/>
</dbReference>
<sequence length="318" mass="34399">MTEIGSPVAQAPAPTSGEASQFDSTAARKQSTVIMRRFLRHKAAVFGLVLFVILALFAFLGGAIWKYSYTDLSFRRYLPPSLDHPFGTDRLGGDMVAQLIRGTQFSLQIALVVAVLSTVIGVVLGALAGYLKGWVDTVISRFIDLLLVIPSLVIAAVLVRNSFVVSVAGNGGSSNWMIVALYLGLIGWLSIARVIRGMVLSLREKEFVEAARALGASTFRIVFRHILPNTVDVIIVNATLAIAQAVLLEAALSFIGLGVQSPDTSLGLMISQNKNELTLHPWLFLATFVFIVLISLSVNFIGDGLRDAFDPRQKRVKA</sequence>
<evidence type="ECO:0000256" key="13">
    <source>
        <dbReference type="SAM" id="MobiDB-lite"/>
    </source>
</evidence>
<evidence type="ECO:0000313" key="15">
    <source>
        <dbReference type="EMBL" id="CCH28177.1"/>
    </source>
</evidence>
<reference evidence="15 16" key="1">
    <citation type="journal article" date="2012" name="BMC Genomics">
        <title>Complete genome sequence of Saccharothrix espanaensis DSM 44229T and comparison to the other completely sequenced Pseudonocardiaceae.</title>
        <authorList>
            <person name="Strobel T."/>
            <person name="Al-Dilaimi A."/>
            <person name="Blom J."/>
            <person name="Gessner A."/>
            <person name="Kalinowski J."/>
            <person name="Luzhetska M."/>
            <person name="Puhler A."/>
            <person name="Szczepanowski R."/>
            <person name="Bechthold A."/>
            <person name="Ruckert C."/>
        </authorList>
    </citation>
    <scope>NUCLEOTIDE SEQUENCE [LARGE SCALE GENOMIC DNA]</scope>
    <source>
        <strain evidence="16">ATCC 51144 / DSM 44229 / JCM 9112 / NBRC 15066 / NRRL 15764</strain>
    </source>
</reference>
<dbReference type="PATRIC" id="fig|1179773.3.peg.853"/>
<accession>K0JRW4</accession>
<evidence type="ECO:0000256" key="6">
    <source>
        <dbReference type="ARBA" id="ARBA00022856"/>
    </source>
</evidence>
<dbReference type="InterPro" id="IPR050366">
    <property type="entry name" value="BP-dependent_transpt_permease"/>
</dbReference>
<dbReference type="InterPro" id="IPR035906">
    <property type="entry name" value="MetI-like_sf"/>
</dbReference>
<proteinExistence type="inferred from homology"/>
<evidence type="ECO:0000256" key="1">
    <source>
        <dbReference type="ARBA" id="ARBA00004429"/>
    </source>
</evidence>
<dbReference type="PANTHER" id="PTHR43386">
    <property type="entry name" value="OLIGOPEPTIDE TRANSPORT SYSTEM PERMEASE PROTEIN APPC"/>
    <property type="match status" value="1"/>
</dbReference>
<evidence type="ECO:0000256" key="5">
    <source>
        <dbReference type="ARBA" id="ARBA00022692"/>
    </source>
</evidence>
<evidence type="ECO:0000259" key="14">
    <source>
        <dbReference type="PROSITE" id="PS50928"/>
    </source>
</evidence>
<keyword evidence="2 12" id="KW-0813">Transport</keyword>
<evidence type="ECO:0000256" key="3">
    <source>
        <dbReference type="ARBA" id="ARBA00022475"/>
    </source>
</evidence>
<feature type="transmembrane region" description="Helical" evidence="12">
    <location>
        <begin position="234"/>
        <end position="259"/>
    </location>
</feature>
<keyword evidence="4" id="KW-0997">Cell inner membrane</keyword>
<evidence type="ECO:0000256" key="4">
    <source>
        <dbReference type="ARBA" id="ARBA00022519"/>
    </source>
</evidence>
<name>K0JRW4_SACES</name>
<dbReference type="Pfam" id="PF12911">
    <property type="entry name" value="OppC_N"/>
    <property type="match status" value="1"/>
</dbReference>
<dbReference type="KEGG" id="sesp:BN6_08480"/>
<feature type="transmembrane region" description="Helical" evidence="12">
    <location>
        <begin position="43"/>
        <end position="65"/>
    </location>
</feature>
<dbReference type="eggNOG" id="COG1173">
    <property type="taxonomic scope" value="Bacteria"/>
</dbReference>
<dbReference type="EMBL" id="HE804045">
    <property type="protein sequence ID" value="CCH28177.1"/>
    <property type="molecule type" value="Genomic_DNA"/>
</dbReference>
<comment type="subcellular location">
    <subcellularLocation>
        <location evidence="1">Cell inner membrane</location>
        <topology evidence="1">Multi-pass membrane protein</topology>
    </subcellularLocation>
    <subcellularLocation>
        <location evidence="12">Cell membrane</location>
        <topology evidence="12">Multi-pass membrane protein</topology>
    </subcellularLocation>
</comment>
<keyword evidence="16" id="KW-1185">Reference proteome</keyword>
<evidence type="ECO:0000256" key="2">
    <source>
        <dbReference type="ARBA" id="ARBA00022448"/>
    </source>
</evidence>
<feature type="region of interest" description="Disordered" evidence="13">
    <location>
        <begin position="1"/>
        <end position="24"/>
    </location>
</feature>
<dbReference type="BioCyc" id="SESP1179773:BN6_RS04180-MONOMER"/>
<keyword evidence="5 12" id="KW-0812">Transmembrane</keyword>
<keyword evidence="3" id="KW-1003">Cell membrane</keyword>
<dbReference type="Proteomes" id="UP000006281">
    <property type="component" value="Chromosome"/>
</dbReference>
<evidence type="ECO:0000256" key="9">
    <source>
        <dbReference type="ARBA" id="ARBA00023136"/>
    </source>
</evidence>
<feature type="transmembrane region" description="Helical" evidence="12">
    <location>
        <begin position="279"/>
        <end position="302"/>
    </location>
</feature>
<protein>
    <recommendedName>
        <fullName evidence="11">Oligopeptide transport system permease protein OppC</fullName>
    </recommendedName>
</protein>
<keyword evidence="7" id="KW-0653">Protein transport</keyword>
<gene>
    <name evidence="15" type="ordered locus">BN6_08480</name>
</gene>
<evidence type="ECO:0000256" key="8">
    <source>
        <dbReference type="ARBA" id="ARBA00022989"/>
    </source>
</evidence>
<keyword evidence="9 12" id="KW-0472">Membrane</keyword>
<dbReference type="Pfam" id="PF00528">
    <property type="entry name" value="BPD_transp_1"/>
    <property type="match status" value="1"/>
</dbReference>
<dbReference type="SUPFAM" id="SSF161098">
    <property type="entry name" value="MetI-like"/>
    <property type="match status" value="1"/>
</dbReference>
<dbReference type="AlphaFoldDB" id="K0JRW4"/>
<feature type="transmembrane region" description="Helical" evidence="12">
    <location>
        <begin position="175"/>
        <end position="195"/>
    </location>
</feature>
<organism evidence="15 16">
    <name type="scientific">Saccharothrix espanaensis (strain ATCC 51144 / DSM 44229 / JCM 9112 / NBRC 15066 / NRRL 15764)</name>
    <dbReference type="NCBI Taxonomy" id="1179773"/>
    <lineage>
        <taxon>Bacteria</taxon>
        <taxon>Bacillati</taxon>
        <taxon>Actinomycetota</taxon>
        <taxon>Actinomycetes</taxon>
        <taxon>Pseudonocardiales</taxon>
        <taxon>Pseudonocardiaceae</taxon>
        <taxon>Saccharothrix</taxon>
    </lineage>
</organism>
<evidence type="ECO:0000256" key="11">
    <source>
        <dbReference type="ARBA" id="ARBA00072251"/>
    </source>
</evidence>
<keyword evidence="6" id="KW-0571">Peptide transport</keyword>
<keyword evidence="8 12" id="KW-1133">Transmembrane helix</keyword>
<comment type="similarity">
    <text evidence="10">Belongs to the binding-protein-dependent transport system permease family. OppBC subfamily.</text>
</comment>
<dbReference type="HOGENOM" id="CLU_028518_1_3_11"/>